<dbReference type="PROSITE" id="PS51257">
    <property type="entry name" value="PROKAR_LIPOPROTEIN"/>
    <property type="match status" value="1"/>
</dbReference>
<dbReference type="AlphaFoldDB" id="A0AAD6YS52"/>
<protein>
    <submittedName>
        <fullName evidence="2">Uncharacterized protein</fullName>
    </submittedName>
</protein>
<evidence type="ECO:0000313" key="2">
    <source>
        <dbReference type="EMBL" id="KAJ7227420.1"/>
    </source>
</evidence>
<proteinExistence type="predicted"/>
<feature type="region of interest" description="Disordered" evidence="1">
    <location>
        <begin position="15"/>
        <end position="47"/>
    </location>
</feature>
<comment type="caution">
    <text evidence="2">The sequence shown here is derived from an EMBL/GenBank/DDBJ whole genome shotgun (WGS) entry which is preliminary data.</text>
</comment>
<feature type="compositionally biased region" description="Basic residues" evidence="1">
    <location>
        <begin position="284"/>
        <end position="293"/>
    </location>
</feature>
<keyword evidence="3" id="KW-1185">Reference proteome</keyword>
<dbReference type="Proteomes" id="UP001219525">
    <property type="component" value="Unassembled WGS sequence"/>
</dbReference>
<reference evidence="2" key="1">
    <citation type="submission" date="2023-03" db="EMBL/GenBank/DDBJ databases">
        <title>Massive genome expansion in bonnet fungi (Mycena s.s.) driven by repeated elements and novel gene families across ecological guilds.</title>
        <authorList>
            <consortium name="Lawrence Berkeley National Laboratory"/>
            <person name="Harder C.B."/>
            <person name="Miyauchi S."/>
            <person name="Viragh M."/>
            <person name="Kuo A."/>
            <person name="Thoen E."/>
            <person name="Andreopoulos B."/>
            <person name="Lu D."/>
            <person name="Skrede I."/>
            <person name="Drula E."/>
            <person name="Henrissat B."/>
            <person name="Morin E."/>
            <person name="Kohler A."/>
            <person name="Barry K."/>
            <person name="LaButti K."/>
            <person name="Morin E."/>
            <person name="Salamov A."/>
            <person name="Lipzen A."/>
            <person name="Mereny Z."/>
            <person name="Hegedus B."/>
            <person name="Baldrian P."/>
            <person name="Stursova M."/>
            <person name="Weitz H."/>
            <person name="Taylor A."/>
            <person name="Grigoriev I.V."/>
            <person name="Nagy L.G."/>
            <person name="Martin F."/>
            <person name="Kauserud H."/>
        </authorList>
    </citation>
    <scope>NUCLEOTIDE SEQUENCE</scope>
    <source>
        <strain evidence="2">9144</strain>
    </source>
</reference>
<gene>
    <name evidence="2" type="ORF">GGX14DRAFT_539389</name>
</gene>
<feature type="region of interest" description="Disordered" evidence="1">
    <location>
        <begin position="231"/>
        <end position="348"/>
    </location>
</feature>
<evidence type="ECO:0000313" key="3">
    <source>
        <dbReference type="Proteomes" id="UP001219525"/>
    </source>
</evidence>
<sequence length="476" mass="51038">MYLTRPSIITNTSLGLASCPRRTPAHGRTHQQRHPRVYSRARPPTRQAAHIPTYWRQHPPLPAATASSDAHALVSHAHGQTGGETAGVAGPTLACEAAKQRRMRARLRRSSLHASPPAASAGTHLASTVAHVPARWRHRPTSTRTARRSGQGALHHTRGGQEACARSGQGAHARSGQTAARTGSSRAVDSARVASAPTRRTAGPCAWRTADTRAVNTTRTAVHAAADSAPTCAANSAGGQRAADTARTVDRKPTRPRRIRAHAAAVDSAPTRASDSAGGQRAVQRTRPRRIVRPHACGGQRARARRTGSPRADSVPMRTADSERTRRRAHARGVPTRAADSACGGYGAREWRTGSPRAATADINQYIPGDSGRSGTARVGTSKKKNLTRTTETGFGRLGNQLNETENRLNHNLNDGFARLESQFETRLQVDHLEARSTARSTQQEARLDALLMVQKGNEKKDKIVGERSEPSLAIT</sequence>
<feature type="compositionally biased region" description="Basic residues" evidence="1">
    <location>
        <begin position="136"/>
        <end position="147"/>
    </location>
</feature>
<organism evidence="2 3">
    <name type="scientific">Mycena pura</name>
    <dbReference type="NCBI Taxonomy" id="153505"/>
    <lineage>
        <taxon>Eukaryota</taxon>
        <taxon>Fungi</taxon>
        <taxon>Dikarya</taxon>
        <taxon>Basidiomycota</taxon>
        <taxon>Agaricomycotina</taxon>
        <taxon>Agaricomycetes</taxon>
        <taxon>Agaricomycetidae</taxon>
        <taxon>Agaricales</taxon>
        <taxon>Marasmiineae</taxon>
        <taxon>Mycenaceae</taxon>
        <taxon>Mycena</taxon>
    </lineage>
</organism>
<name>A0AAD6YS52_9AGAR</name>
<feature type="compositionally biased region" description="Low complexity" evidence="1">
    <location>
        <begin position="184"/>
        <end position="196"/>
    </location>
</feature>
<feature type="compositionally biased region" description="Basic residues" evidence="1">
    <location>
        <begin position="23"/>
        <end position="39"/>
    </location>
</feature>
<dbReference type="EMBL" id="JARJCW010000003">
    <property type="protein sequence ID" value="KAJ7227420.1"/>
    <property type="molecule type" value="Genomic_DNA"/>
</dbReference>
<accession>A0AAD6YS52</accession>
<evidence type="ECO:0000256" key="1">
    <source>
        <dbReference type="SAM" id="MobiDB-lite"/>
    </source>
</evidence>
<feature type="region of interest" description="Disordered" evidence="1">
    <location>
        <begin position="136"/>
        <end position="203"/>
    </location>
</feature>